<dbReference type="PROSITE" id="PS50887">
    <property type="entry name" value="GGDEF"/>
    <property type="match status" value="1"/>
</dbReference>
<dbReference type="InterPro" id="IPR035965">
    <property type="entry name" value="PAS-like_dom_sf"/>
</dbReference>
<comment type="caution">
    <text evidence="6">The sequence shown here is derived from an EMBL/GenBank/DDBJ whole genome shotgun (WGS) entry which is preliminary data.</text>
</comment>
<dbReference type="InterPro" id="IPR052155">
    <property type="entry name" value="Biofilm_reg_signaling"/>
</dbReference>
<dbReference type="Pfam" id="PF00990">
    <property type="entry name" value="GGDEF"/>
    <property type="match status" value="1"/>
</dbReference>
<keyword evidence="1" id="KW-0812">Transmembrane</keyword>
<dbReference type="SUPFAM" id="SSF141868">
    <property type="entry name" value="EAL domain-like"/>
    <property type="match status" value="1"/>
</dbReference>
<dbReference type="NCBIfam" id="TIGR00229">
    <property type="entry name" value="sensory_box"/>
    <property type="match status" value="1"/>
</dbReference>
<dbReference type="InterPro" id="IPR001633">
    <property type="entry name" value="EAL_dom"/>
</dbReference>
<dbReference type="PROSITE" id="PS50112">
    <property type="entry name" value="PAS"/>
    <property type="match status" value="1"/>
</dbReference>
<dbReference type="Pfam" id="PF00563">
    <property type="entry name" value="EAL"/>
    <property type="match status" value="1"/>
</dbReference>
<evidence type="ECO:0000259" key="5">
    <source>
        <dbReference type="PROSITE" id="PS50887"/>
    </source>
</evidence>
<dbReference type="Gene3D" id="3.30.450.20">
    <property type="entry name" value="PAS domain"/>
    <property type="match status" value="1"/>
</dbReference>
<dbReference type="AlphaFoldDB" id="A0A557RS60"/>
<dbReference type="PANTHER" id="PTHR44757:SF2">
    <property type="entry name" value="BIOFILM ARCHITECTURE MAINTENANCE PROTEIN MBAA"/>
    <property type="match status" value="1"/>
</dbReference>
<feature type="domain" description="PAS" evidence="2">
    <location>
        <begin position="77"/>
        <end position="141"/>
    </location>
</feature>
<dbReference type="InterPro" id="IPR000014">
    <property type="entry name" value="PAS"/>
</dbReference>
<dbReference type="PANTHER" id="PTHR44757">
    <property type="entry name" value="DIGUANYLATE CYCLASE DGCP"/>
    <property type="match status" value="1"/>
</dbReference>
<dbReference type="CDD" id="cd01949">
    <property type="entry name" value="GGDEF"/>
    <property type="match status" value="1"/>
</dbReference>
<feature type="domain" description="GGDEF" evidence="5">
    <location>
        <begin position="230"/>
        <end position="363"/>
    </location>
</feature>
<sequence>MGLRRGDRVVSVTKVLRDKRMRLLVVGLGAAACLAVGAQWASDVAFMAGLALLAVTLMLGWQELRRLHEIYRAHGLAMRGAHDGLWSWDPVSKRLWVGDRLLAILGYSSNFLDDTHGWLDLVHPDDRAGYNQAVARHLKGETPFFYFEYRVRARDSSYRWIASRGEAVRNRRGRAVLMAGSVSDITKRKETEARIHYLAYHDQLTGLANRALLADRLDLAIAQASRGKPAGVAVLFIDIDRFKDVNDVHGHATGDVLLVELARRLHGCVRESDTLVRQGGDEFIMVMSAVDAPTTVAPVVAKLLEAVRQPLTAGEVELCVSASIGVSLFPDDAADAQTLLRNADTALYDAKRSGGNVARFYTREMNDAVCQRVAIESGLRQAIAREELSLHFQPQLSIATGALVGCEALLRWRDGEGHCVPPDRFIPVAEASGQILPIGEWVVGRALDHIAAWRAEGLAPPRVAINVSARQLVQPGFAAMVLAALAQRALPAEVLEVEVTESIFLHPEAAALGELRLLHRRGIRLALDDFGTGYSSLSYLGVLPFDTLKIDRSFVANVDAPDDARGDAILKATIAMSRAFDMQVVAEGVERPSQLAALQTLSCDVCQGYLFSPPLAAEAFADRCLAIKPTQNIAPTGEPQ</sequence>
<reference evidence="6 7" key="1">
    <citation type="submission" date="2019-07" db="EMBL/GenBank/DDBJ databases">
        <title>The pathways for chlorine oxyanion respiration interact through the shared metabolite chlorate.</title>
        <authorList>
            <person name="Barnum T.P."/>
            <person name="Cheng Y."/>
            <person name="Hill K.A."/>
            <person name="Lucas L.N."/>
            <person name="Carlson H.K."/>
            <person name="Coates J.D."/>
        </authorList>
    </citation>
    <scope>NUCLEOTIDE SEQUENCE [LARGE SCALE GENOMIC DNA]</scope>
    <source>
        <strain evidence="6 7">SFB-1</strain>
    </source>
</reference>
<evidence type="ECO:0000259" key="4">
    <source>
        <dbReference type="PROSITE" id="PS50883"/>
    </source>
</evidence>
<feature type="domain" description="EAL" evidence="4">
    <location>
        <begin position="372"/>
        <end position="628"/>
    </location>
</feature>
<protein>
    <submittedName>
        <fullName evidence="6">EAL domain-containing protein</fullName>
    </submittedName>
</protein>
<dbReference type="Pfam" id="PF08447">
    <property type="entry name" value="PAS_3"/>
    <property type="match status" value="1"/>
</dbReference>
<dbReference type="SMART" id="SM00052">
    <property type="entry name" value="EAL"/>
    <property type="match status" value="1"/>
</dbReference>
<dbReference type="InterPro" id="IPR043128">
    <property type="entry name" value="Rev_trsase/Diguanyl_cyclase"/>
</dbReference>
<dbReference type="NCBIfam" id="TIGR00254">
    <property type="entry name" value="GGDEF"/>
    <property type="match status" value="1"/>
</dbReference>
<feature type="transmembrane region" description="Helical" evidence="1">
    <location>
        <begin position="21"/>
        <end position="38"/>
    </location>
</feature>
<dbReference type="CDD" id="cd01948">
    <property type="entry name" value="EAL"/>
    <property type="match status" value="1"/>
</dbReference>
<dbReference type="SMART" id="SM00086">
    <property type="entry name" value="PAC"/>
    <property type="match status" value="1"/>
</dbReference>
<organism evidence="6 7">
    <name type="scientific">Denitromonas halophila</name>
    <dbReference type="NCBI Taxonomy" id="1629404"/>
    <lineage>
        <taxon>Bacteria</taxon>
        <taxon>Pseudomonadati</taxon>
        <taxon>Pseudomonadota</taxon>
        <taxon>Betaproteobacteria</taxon>
        <taxon>Rhodocyclales</taxon>
        <taxon>Zoogloeaceae</taxon>
        <taxon>Denitromonas</taxon>
    </lineage>
</organism>
<evidence type="ECO:0000313" key="6">
    <source>
        <dbReference type="EMBL" id="TVO78131.1"/>
    </source>
</evidence>
<dbReference type="InterPro" id="IPR035919">
    <property type="entry name" value="EAL_sf"/>
</dbReference>
<dbReference type="Gene3D" id="3.30.70.270">
    <property type="match status" value="1"/>
</dbReference>
<dbReference type="SUPFAM" id="SSF55073">
    <property type="entry name" value="Nucleotide cyclase"/>
    <property type="match status" value="1"/>
</dbReference>
<dbReference type="InterPro" id="IPR029787">
    <property type="entry name" value="Nucleotide_cyclase"/>
</dbReference>
<evidence type="ECO:0000259" key="3">
    <source>
        <dbReference type="PROSITE" id="PS50113"/>
    </source>
</evidence>
<dbReference type="InterPro" id="IPR001610">
    <property type="entry name" value="PAC"/>
</dbReference>
<dbReference type="PROSITE" id="PS51257">
    <property type="entry name" value="PROKAR_LIPOPROTEIN"/>
    <property type="match status" value="1"/>
</dbReference>
<dbReference type="InterPro" id="IPR000700">
    <property type="entry name" value="PAS-assoc_C"/>
</dbReference>
<dbReference type="Gene3D" id="3.20.20.450">
    <property type="entry name" value="EAL domain"/>
    <property type="match status" value="1"/>
</dbReference>
<dbReference type="PROSITE" id="PS50113">
    <property type="entry name" value="PAC"/>
    <property type="match status" value="1"/>
</dbReference>
<evidence type="ECO:0000313" key="7">
    <source>
        <dbReference type="Proteomes" id="UP000318349"/>
    </source>
</evidence>
<dbReference type="Proteomes" id="UP000318349">
    <property type="component" value="Unassembled WGS sequence"/>
</dbReference>
<evidence type="ECO:0000259" key="2">
    <source>
        <dbReference type="PROSITE" id="PS50112"/>
    </source>
</evidence>
<proteinExistence type="predicted"/>
<dbReference type="CDD" id="cd00130">
    <property type="entry name" value="PAS"/>
    <property type="match status" value="1"/>
</dbReference>
<dbReference type="SUPFAM" id="SSF55785">
    <property type="entry name" value="PYP-like sensor domain (PAS domain)"/>
    <property type="match status" value="1"/>
</dbReference>
<keyword evidence="1" id="KW-1133">Transmembrane helix</keyword>
<dbReference type="SMART" id="SM00267">
    <property type="entry name" value="GGDEF"/>
    <property type="match status" value="1"/>
</dbReference>
<evidence type="ECO:0000256" key="1">
    <source>
        <dbReference type="SAM" id="Phobius"/>
    </source>
</evidence>
<accession>A0A557RS60</accession>
<dbReference type="PROSITE" id="PS50883">
    <property type="entry name" value="EAL"/>
    <property type="match status" value="1"/>
</dbReference>
<dbReference type="InterPro" id="IPR013655">
    <property type="entry name" value="PAS_fold_3"/>
</dbReference>
<dbReference type="InterPro" id="IPR000160">
    <property type="entry name" value="GGDEF_dom"/>
</dbReference>
<feature type="domain" description="PAC" evidence="3">
    <location>
        <begin position="145"/>
        <end position="197"/>
    </location>
</feature>
<gene>
    <name evidence="6" type="ORF">FHP89_06540</name>
</gene>
<dbReference type="EMBL" id="VMNI01000006">
    <property type="protein sequence ID" value="TVO78131.1"/>
    <property type="molecule type" value="Genomic_DNA"/>
</dbReference>
<keyword evidence="1" id="KW-0472">Membrane</keyword>
<name>A0A557RS60_9RHOO</name>